<dbReference type="SUPFAM" id="SSF82549">
    <property type="entry name" value="DAK1/DegV-like"/>
    <property type="match status" value="1"/>
</dbReference>
<dbReference type="NCBIfam" id="TIGR00762">
    <property type="entry name" value="DegV"/>
    <property type="match status" value="1"/>
</dbReference>
<dbReference type="PANTHER" id="PTHR33434">
    <property type="entry name" value="DEGV DOMAIN-CONTAINING PROTEIN DR_1986-RELATED"/>
    <property type="match status" value="1"/>
</dbReference>
<name>A0A430A906_9ENTE</name>
<comment type="caution">
    <text evidence="3">The sequence shown here is derived from an EMBL/GenBank/DDBJ whole genome shotgun (WGS) entry which is preliminary data.</text>
</comment>
<evidence type="ECO:0000256" key="1">
    <source>
        <dbReference type="ARBA" id="ARBA00003238"/>
    </source>
</evidence>
<dbReference type="InterPro" id="IPR003797">
    <property type="entry name" value="DegV"/>
</dbReference>
<evidence type="ECO:0000256" key="2">
    <source>
        <dbReference type="ARBA" id="ARBA00023121"/>
    </source>
</evidence>
<proteinExistence type="predicted"/>
<dbReference type="RefSeq" id="WP_126831750.1">
    <property type="nucleotide sequence ID" value="NZ_CBCRYB010000001.1"/>
</dbReference>
<sequence length="284" mass="30799">MKNSIALLVDSGVDLPKDISNQAGIYEVPLNIIYKDATYIDNVTITSDEIYARLDTEIPSTSLPDGNAIHAIVEQILADGYTQAIVLTISTGLSGTYNALKLNLEHFPQLETAMIDTKNITMGAALQGVYAKELIDSGLDLATIEERLIANIPNAKVYFSLPTLEYLKKGGRIGLVSSVIGQALNLHPVISCNEEGVYHTVTKARGRKRSLEKMIQDAEKFVASSTLYDIGVAHSNCPEDAKALMATIKERLPHSNIFLFDQVTPALGVHVGPDGVGFAIMKRD</sequence>
<dbReference type="Pfam" id="PF02645">
    <property type="entry name" value="DegV"/>
    <property type="match status" value="1"/>
</dbReference>
<dbReference type="EMBL" id="NGJY01000002">
    <property type="protein sequence ID" value="RSU03541.1"/>
    <property type="molecule type" value="Genomic_DNA"/>
</dbReference>
<evidence type="ECO:0000313" key="3">
    <source>
        <dbReference type="EMBL" id="RSU03541.1"/>
    </source>
</evidence>
<keyword evidence="4" id="KW-1185">Reference proteome</keyword>
<dbReference type="InterPro" id="IPR050270">
    <property type="entry name" value="DegV_domain_contain"/>
</dbReference>
<dbReference type="Proteomes" id="UP000287101">
    <property type="component" value="Unassembled WGS sequence"/>
</dbReference>
<dbReference type="AlphaFoldDB" id="A0A430A906"/>
<dbReference type="Gene3D" id="3.30.1180.10">
    <property type="match status" value="1"/>
</dbReference>
<dbReference type="GO" id="GO:0008289">
    <property type="term" value="F:lipid binding"/>
    <property type="evidence" value="ECO:0007669"/>
    <property type="project" value="UniProtKB-KW"/>
</dbReference>
<dbReference type="PANTHER" id="PTHR33434:SF3">
    <property type="entry name" value="DEGV DOMAIN-CONTAINING PROTEIN YITS"/>
    <property type="match status" value="1"/>
</dbReference>
<accession>A0A430A906</accession>
<dbReference type="InterPro" id="IPR043168">
    <property type="entry name" value="DegV_C"/>
</dbReference>
<gene>
    <name evidence="3" type="ORF">CBF31_07465</name>
</gene>
<dbReference type="Gene3D" id="3.40.50.10170">
    <property type="match status" value="1"/>
</dbReference>
<keyword evidence="2" id="KW-0446">Lipid-binding</keyword>
<organism evidence="3 4">
    <name type="scientific">Vagococcus fessus</name>
    <dbReference type="NCBI Taxonomy" id="120370"/>
    <lineage>
        <taxon>Bacteria</taxon>
        <taxon>Bacillati</taxon>
        <taxon>Bacillota</taxon>
        <taxon>Bacilli</taxon>
        <taxon>Lactobacillales</taxon>
        <taxon>Enterococcaceae</taxon>
        <taxon>Vagococcus</taxon>
    </lineage>
</organism>
<comment type="function">
    <text evidence="1">May bind long-chain fatty acids, such as palmitate, and may play a role in lipid transport or fatty acid metabolism.</text>
</comment>
<dbReference type="OrthoDB" id="5429275at2"/>
<dbReference type="PROSITE" id="PS51482">
    <property type="entry name" value="DEGV"/>
    <property type="match status" value="1"/>
</dbReference>
<reference evidence="3 4" key="1">
    <citation type="submission" date="2017-05" db="EMBL/GenBank/DDBJ databases">
        <title>Vagococcus spp. assemblies.</title>
        <authorList>
            <person name="Gulvik C.A."/>
        </authorList>
    </citation>
    <scope>NUCLEOTIDE SEQUENCE [LARGE SCALE GENOMIC DNA]</scope>
    <source>
        <strain evidence="3 4">CCUG 41755</strain>
    </source>
</reference>
<protein>
    <submittedName>
        <fullName evidence="3">Fatty acid-binding protein DegV</fullName>
    </submittedName>
</protein>
<evidence type="ECO:0000313" key="4">
    <source>
        <dbReference type="Proteomes" id="UP000287101"/>
    </source>
</evidence>